<dbReference type="InterPro" id="IPR014718">
    <property type="entry name" value="GH-type_carb-bd"/>
</dbReference>
<comment type="subunit">
    <text evidence="2">Monomer.</text>
</comment>
<evidence type="ECO:0000313" key="5">
    <source>
        <dbReference type="Proteomes" id="UP001262582"/>
    </source>
</evidence>
<dbReference type="InterPro" id="IPR011013">
    <property type="entry name" value="Gal_mutarotase_sf_dom"/>
</dbReference>
<dbReference type="RefSeq" id="WP_311502555.1">
    <property type="nucleotide sequence ID" value="NZ_JAVRHK010000003.1"/>
</dbReference>
<dbReference type="EMBL" id="JAVRHK010000003">
    <property type="protein sequence ID" value="MDT0676218.1"/>
    <property type="molecule type" value="Genomic_DNA"/>
</dbReference>
<evidence type="ECO:0000256" key="2">
    <source>
        <dbReference type="ARBA" id="ARBA00011245"/>
    </source>
</evidence>
<dbReference type="CDD" id="cd09024">
    <property type="entry name" value="Aldose_epim_lacX"/>
    <property type="match status" value="1"/>
</dbReference>
<proteinExistence type="predicted"/>
<dbReference type="SUPFAM" id="SSF74650">
    <property type="entry name" value="Galactose mutarotase-like"/>
    <property type="match status" value="1"/>
</dbReference>
<protein>
    <submittedName>
        <fullName evidence="4">Aldose 1-epimerase family protein</fullName>
    </submittedName>
</protein>
<evidence type="ECO:0000256" key="3">
    <source>
        <dbReference type="ARBA" id="ARBA00022837"/>
    </source>
</evidence>
<keyword evidence="3" id="KW-0106">Calcium</keyword>
<evidence type="ECO:0000313" key="4">
    <source>
        <dbReference type="EMBL" id="MDT0676218.1"/>
    </source>
</evidence>
<dbReference type="InterPro" id="IPR008183">
    <property type="entry name" value="Aldose_1/G6P_1-epimerase"/>
</dbReference>
<reference evidence="4 5" key="1">
    <citation type="submission" date="2023-09" db="EMBL/GenBank/DDBJ databases">
        <authorList>
            <person name="Rey-Velasco X."/>
        </authorList>
    </citation>
    <scope>NUCLEOTIDE SEQUENCE [LARGE SCALE GENOMIC DNA]</scope>
    <source>
        <strain evidence="4 5">F117</strain>
    </source>
</reference>
<sequence length="292" mass="33588">MEKYSISNEHLKISILEKGAELCSIKNLTTGKEHLWQANPEIWNSHAPNLFPIIGILKDGFFLYKGEKYEMPKHGMLRNNKNIRLKEKTNDKLVFELIYSEETLKIYPFKFDFQIIFKLKGKTLEIGHKITNLDNKTMYFSVGGHPAFNAPVNENEEYEDYYLEFDQKMNLETYLLNENGLLSNKTEKVLENSAQIQLHKHLFDRDALIFKNISSKKVSLKSKISGTILSVEYPDFKNLGIWAKPGAPYICIEPWLGIADVEGTDQNLKNKEGILSLGAGKEFEAAYKIIIE</sequence>
<dbReference type="InterPro" id="IPR037481">
    <property type="entry name" value="LacX"/>
</dbReference>
<gene>
    <name evidence="4" type="ORF">RM539_06440</name>
</gene>
<comment type="caution">
    <text evidence="4">The sequence shown here is derived from an EMBL/GenBank/DDBJ whole genome shotgun (WGS) entry which is preliminary data.</text>
</comment>
<organism evidence="4 5">
    <name type="scientific">Autumnicola musiva</name>
    <dbReference type="NCBI Taxonomy" id="3075589"/>
    <lineage>
        <taxon>Bacteria</taxon>
        <taxon>Pseudomonadati</taxon>
        <taxon>Bacteroidota</taxon>
        <taxon>Flavobacteriia</taxon>
        <taxon>Flavobacteriales</taxon>
        <taxon>Flavobacteriaceae</taxon>
        <taxon>Autumnicola</taxon>
    </lineage>
</organism>
<comment type="cofactor">
    <cofactor evidence="1">
        <name>Ca(2+)</name>
        <dbReference type="ChEBI" id="CHEBI:29108"/>
    </cofactor>
</comment>
<dbReference type="Gene3D" id="2.70.98.10">
    <property type="match status" value="1"/>
</dbReference>
<accession>A0ABU3D5C3</accession>
<dbReference type="Pfam" id="PF01263">
    <property type="entry name" value="Aldose_epim"/>
    <property type="match status" value="1"/>
</dbReference>
<name>A0ABU3D5C3_9FLAO</name>
<keyword evidence="5" id="KW-1185">Reference proteome</keyword>
<evidence type="ECO:0000256" key="1">
    <source>
        <dbReference type="ARBA" id="ARBA00001913"/>
    </source>
</evidence>
<dbReference type="Proteomes" id="UP001262582">
    <property type="component" value="Unassembled WGS sequence"/>
</dbReference>